<sequence>MIKVKKESPKNKIKNTRKTKFNFFRFLTIFVILASLLVGIFFSSQAFNKNFRLGSDFKGYYSALVAVNNANKEAGVAGQPNGVAKEAAPVLEQRLNPMGTNQITIETAGLNYLKVLSPIAAYDSEIQFKNQIQRNGGAILLNQKYEDFQLSSDEDGKITRSGINDYFSDAKTTAITSGNSKSPAIQFKLNGSKFTSIYSESETSKDMKLMIDADGFYNEIRNYYNTVKKDTLTEKVASYFEQVINPLRDKYRDSNKENISDLQKSMLEDLFAGTYKRLDTGGNERRVFVNLMNSEITETNFIEFINNDFNFLSETSKYVYDPNSKSEDFNGDEAKYANPIEGYSLTSMNQRPLGKIADVFKAINTIMGKYWDDRKSAMTNNEKVMAEKIGSYILYSGAITKQQSQNSLAYVDGTNLKIIFYNQPESAARTGAAIFNASTKGYIFTVNNILKTNPSATSLMLQLAIILLGIVAISLLIYALFLYRLLGLFMFVVILAISALTLMSTTWFGLTLGIEAIIAVAIIVSINLEIFSMIFENMKFNLYIKQRNIKTSYNISIKENITLAVDVLVSLVIPAISLFWITSNAIQSFSIIILMGVLFSLALTIILATFLNKLLINTNIFSNRPGLFALNTDFANQGKVFLNYKIRNLKIKIKKYKQKNKNITDYEVKLAKLEQKLIEKQNSYNEKQSKLLEKYKVKINKRIDQLELRKTKLAEKNRSAKLLRLEYKINEFKYILEDQIEVEMDEENELVLNTHDKVKIKSYEKAVKHGSKFVFVFLGFVLLVAGLIGGIIKPNLDSSFGNRVEYILWGTKLESMYNGIRSFSQKSTGSDELKEKVNAMLVESDFTPSNDDESPPFNTVVYNFLNIVFSNSEYLNSITSNIGNSERYSLHKFNLNSGTNFNYISSNTRDNIQWVTLSIVSVSNSDSYTIKNLFAEVGGFNKTQEIDSNGGFISKRIRPYTIVDMSKKMGYGIIAIVLALAIYILIRFKWTYYIAMVVGIILVPALTVGTIIAFYIPFGITTIIAVAVSILFTCLTMFTIFGKARGLIANRDEKSMYNFFKQEIAYSISTKNFRKKIKDEIFLKKANDKLKLKEKKLSSKEIKKLKLAFKKFKQEKIIEYKKLKKENKIEINKVSKHNNYLKEVMVQTFKYGIKRSLLIGVFYILVSLLLSITITTLASFGISVIIGILSAGFVMLFICLPIWLWLEQKRIRNHLTRKRFINGLKVSGEEQIIEGIND</sequence>
<feature type="transmembrane region" description="Helical" evidence="9">
    <location>
        <begin position="516"/>
        <end position="540"/>
    </location>
</feature>
<feature type="transmembrane region" description="Helical" evidence="9">
    <location>
        <begin position="21"/>
        <end position="42"/>
    </location>
</feature>
<evidence type="ECO:0000256" key="3">
    <source>
        <dbReference type="ARBA" id="ARBA00022692"/>
    </source>
</evidence>
<dbReference type="GO" id="GO:0005886">
    <property type="term" value="C:plasma membrane"/>
    <property type="evidence" value="ECO:0007669"/>
    <property type="project" value="TreeGrafter"/>
</dbReference>
<evidence type="ECO:0000313" key="11">
    <source>
        <dbReference type="Proteomes" id="UP000424468"/>
    </source>
</evidence>
<keyword evidence="11" id="KW-1185">Reference proteome</keyword>
<reference evidence="10 11" key="1">
    <citation type="submission" date="2019-11" db="EMBL/GenBank/DDBJ databases">
        <title>Complete genome sequence of Spiroplasma tabanidicola TAUS-1 (DSM 22603).</title>
        <authorList>
            <person name="Huang C.-T."/>
            <person name="Lin Y.-C."/>
            <person name="Kuo C.-H."/>
        </authorList>
    </citation>
    <scope>NUCLEOTIDE SEQUENCE [LARGE SCALE GENOMIC DNA]</scope>
    <source>
        <strain evidence="10 11">TAUS-1</strain>
    </source>
</reference>
<feature type="transmembrane region" description="Helical" evidence="9">
    <location>
        <begin position="1184"/>
        <end position="1206"/>
    </location>
</feature>
<evidence type="ECO:0000256" key="2">
    <source>
        <dbReference type="ARBA" id="ARBA00022475"/>
    </source>
</evidence>
<dbReference type="PANTHER" id="PTHR30081:SF1">
    <property type="entry name" value="PROTEIN TRANSLOCASE SUBUNIT SECD"/>
    <property type="match status" value="1"/>
</dbReference>
<feature type="transmembrane region" description="Helical" evidence="9">
    <location>
        <begin position="488"/>
        <end position="510"/>
    </location>
</feature>
<evidence type="ECO:0000313" key="10">
    <source>
        <dbReference type="EMBL" id="QGS51881.1"/>
    </source>
</evidence>
<protein>
    <submittedName>
        <fullName evidence="10">Bifunctional preprotein translocase subunit SecD/SecF</fullName>
    </submittedName>
</protein>
<keyword evidence="5 9" id="KW-1133">Transmembrane helix</keyword>
<dbReference type="InterPro" id="IPR022813">
    <property type="entry name" value="SecD/SecF_arch_bac"/>
</dbReference>
<proteinExistence type="predicted"/>
<dbReference type="PANTHER" id="PTHR30081">
    <property type="entry name" value="PROTEIN-EXPORT MEMBRANE PROTEIN SEC"/>
    <property type="match status" value="1"/>
</dbReference>
<keyword evidence="8" id="KW-0175">Coiled coil</keyword>
<feature type="transmembrane region" description="Helical" evidence="9">
    <location>
        <begin position="1022"/>
        <end position="1041"/>
    </location>
</feature>
<feature type="transmembrane region" description="Helical" evidence="9">
    <location>
        <begin position="1157"/>
        <end position="1178"/>
    </location>
</feature>
<keyword evidence="2" id="KW-1003">Cell membrane</keyword>
<keyword evidence="6" id="KW-0811">Translocation</keyword>
<organism evidence="10 11">
    <name type="scientific">Spiroplasma tabanidicola</name>
    <dbReference type="NCBI Taxonomy" id="324079"/>
    <lineage>
        <taxon>Bacteria</taxon>
        <taxon>Bacillati</taxon>
        <taxon>Mycoplasmatota</taxon>
        <taxon>Mollicutes</taxon>
        <taxon>Entomoplasmatales</taxon>
        <taxon>Spiroplasmataceae</taxon>
        <taxon>Spiroplasma</taxon>
    </lineage>
</organism>
<gene>
    <name evidence="10" type="primary">secDF</name>
    <name evidence="10" type="ORF">STABA_v1c05180</name>
</gene>
<feature type="transmembrane region" description="Helical" evidence="9">
    <location>
        <begin position="459"/>
        <end position="481"/>
    </location>
</feature>
<feature type="transmembrane region" description="Helical" evidence="9">
    <location>
        <begin position="993"/>
        <end position="1016"/>
    </location>
</feature>
<feature type="transmembrane region" description="Helical" evidence="9">
    <location>
        <begin position="588"/>
        <end position="611"/>
    </location>
</feature>
<name>A0A6I6CAD6_9MOLU</name>
<feature type="transmembrane region" description="Helical" evidence="9">
    <location>
        <begin position="969"/>
        <end position="986"/>
    </location>
</feature>
<keyword evidence="3 9" id="KW-0812">Transmembrane</keyword>
<evidence type="ECO:0000256" key="4">
    <source>
        <dbReference type="ARBA" id="ARBA00022927"/>
    </source>
</evidence>
<dbReference type="AlphaFoldDB" id="A0A6I6CAD6"/>
<evidence type="ECO:0000256" key="5">
    <source>
        <dbReference type="ARBA" id="ARBA00022989"/>
    </source>
</evidence>
<feature type="coiled-coil region" evidence="8">
    <location>
        <begin position="646"/>
        <end position="723"/>
    </location>
</feature>
<evidence type="ECO:0000256" key="1">
    <source>
        <dbReference type="ARBA" id="ARBA00022448"/>
    </source>
</evidence>
<keyword evidence="7 9" id="KW-0472">Membrane</keyword>
<evidence type="ECO:0000256" key="8">
    <source>
        <dbReference type="SAM" id="Coils"/>
    </source>
</evidence>
<accession>A0A6I6CAD6</accession>
<dbReference type="KEGG" id="stab:STABA_v1c05180"/>
<dbReference type="GO" id="GO:0015031">
    <property type="term" value="P:protein transport"/>
    <property type="evidence" value="ECO:0007669"/>
    <property type="project" value="UniProtKB-KW"/>
</dbReference>
<dbReference type="SUPFAM" id="SSF82866">
    <property type="entry name" value="Multidrug efflux transporter AcrB transmembrane domain"/>
    <property type="match status" value="1"/>
</dbReference>
<feature type="transmembrane region" description="Helical" evidence="9">
    <location>
        <begin position="773"/>
        <end position="792"/>
    </location>
</feature>
<evidence type="ECO:0000256" key="6">
    <source>
        <dbReference type="ARBA" id="ARBA00023010"/>
    </source>
</evidence>
<feature type="transmembrane region" description="Helical" evidence="9">
    <location>
        <begin position="561"/>
        <end position="582"/>
    </location>
</feature>
<evidence type="ECO:0000256" key="7">
    <source>
        <dbReference type="ARBA" id="ARBA00023136"/>
    </source>
</evidence>
<keyword evidence="1" id="KW-0813">Transport</keyword>
<dbReference type="EMBL" id="CP046276">
    <property type="protein sequence ID" value="QGS51881.1"/>
    <property type="molecule type" value="Genomic_DNA"/>
</dbReference>
<dbReference type="Proteomes" id="UP000424468">
    <property type="component" value="Chromosome"/>
</dbReference>
<keyword evidence="4" id="KW-0653">Protein transport</keyword>
<dbReference type="NCBIfam" id="NF037998">
    <property type="entry name" value="RND_1"/>
    <property type="match status" value="1"/>
</dbReference>
<evidence type="ECO:0000256" key="9">
    <source>
        <dbReference type="SAM" id="Phobius"/>
    </source>
</evidence>